<dbReference type="AlphaFoldDB" id="A0A0B1SHE5"/>
<gene>
    <name evidence="2" type="ORF">OESDEN_15935</name>
</gene>
<protein>
    <submittedName>
        <fullName evidence="2">Uncharacterized protein</fullName>
    </submittedName>
</protein>
<organism evidence="2 3">
    <name type="scientific">Oesophagostomum dentatum</name>
    <name type="common">Nodular worm</name>
    <dbReference type="NCBI Taxonomy" id="61180"/>
    <lineage>
        <taxon>Eukaryota</taxon>
        <taxon>Metazoa</taxon>
        <taxon>Ecdysozoa</taxon>
        <taxon>Nematoda</taxon>
        <taxon>Chromadorea</taxon>
        <taxon>Rhabditida</taxon>
        <taxon>Rhabditina</taxon>
        <taxon>Rhabditomorpha</taxon>
        <taxon>Strongyloidea</taxon>
        <taxon>Strongylidae</taxon>
        <taxon>Oesophagostomum</taxon>
    </lineage>
</organism>
<name>A0A0B1SHE5_OESDE</name>
<dbReference type="EMBL" id="KN568923">
    <property type="protein sequence ID" value="KHJ84354.1"/>
    <property type="molecule type" value="Genomic_DNA"/>
</dbReference>
<proteinExistence type="predicted"/>
<dbReference type="Proteomes" id="UP000053660">
    <property type="component" value="Unassembled WGS sequence"/>
</dbReference>
<evidence type="ECO:0000313" key="2">
    <source>
        <dbReference type="EMBL" id="KHJ84354.1"/>
    </source>
</evidence>
<feature type="coiled-coil region" evidence="1">
    <location>
        <begin position="1"/>
        <end position="28"/>
    </location>
</feature>
<evidence type="ECO:0000256" key="1">
    <source>
        <dbReference type="SAM" id="Coils"/>
    </source>
</evidence>
<evidence type="ECO:0000313" key="3">
    <source>
        <dbReference type="Proteomes" id="UP000053660"/>
    </source>
</evidence>
<keyword evidence="3" id="KW-1185">Reference proteome</keyword>
<reference evidence="2 3" key="1">
    <citation type="submission" date="2014-03" db="EMBL/GenBank/DDBJ databases">
        <title>Draft genome of the hookworm Oesophagostomum dentatum.</title>
        <authorList>
            <person name="Mitreva M."/>
        </authorList>
    </citation>
    <scope>NUCLEOTIDE SEQUENCE [LARGE SCALE GENOMIC DNA]</scope>
    <source>
        <strain evidence="2 3">OD-Hann</strain>
    </source>
</reference>
<keyword evidence="1" id="KW-0175">Coiled coil</keyword>
<accession>A0A0B1SHE5</accession>
<dbReference type="OrthoDB" id="10350699at2759"/>
<sequence>MDEMQDLLNEVTEKLKTCEKERQRLVDTNKLLVEQIECSEFGSLGAVNVLVEKLQAKDREIIQLRSQVIGLAQLPR</sequence>